<dbReference type="Proteomes" id="UP000286235">
    <property type="component" value="Unassembled WGS sequence"/>
</dbReference>
<dbReference type="SUPFAM" id="SSF46894">
    <property type="entry name" value="C-terminal effector domain of the bipartite response regulators"/>
    <property type="match status" value="1"/>
</dbReference>
<dbReference type="PANTHER" id="PTHR44688:SF16">
    <property type="entry name" value="DNA-BINDING TRANSCRIPTIONAL ACTIVATOR DEVR_DOSR"/>
    <property type="match status" value="1"/>
</dbReference>
<evidence type="ECO:0000256" key="1">
    <source>
        <dbReference type="ARBA" id="ARBA00023015"/>
    </source>
</evidence>
<feature type="domain" description="HTH luxR-type" evidence="4">
    <location>
        <begin position="1"/>
        <end position="48"/>
    </location>
</feature>
<dbReference type="PANTHER" id="PTHR44688">
    <property type="entry name" value="DNA-BINDING TRANSCRIPTIONAL ACTIVATOR DEVR_DOSR"/>
    <property type="match status" value="1"/>
</dbReference>
<evidence type="ECO:0000313" key="6">
    <source>
        <dbReference type="Proteomes" id="UP000286235"/>
    </source>
</evidence>
<protein>
    <submittedName>
        <fullName evidence="5">Response regulator containing a CheY-like receiver domain and an HTH DNA-binding domain</fullName>
    </submittedName>
</protein>
<proteinExistence type="predicted"/>
<dbReference type="SMART" id="SM00421">
    <property type="entry name" value="HTH_LUXR"/>
    <property type="match status" value="1"/>
</dbReference>
<dbReference type="RefSeq" id="WP_183041577.1">
    <property type="nucleotide sequence ID" value="NZ_AZRV01000023.1"/>
</dbReference>
<dbReference type="CDD" id="cd06170">
    <property type="entry name" value="LuxR_C_like"/>
    <property type="match status" value="1"/>
</dbReference>
<dbReference type="InterPro" id="IPR016032">
    <property type="entry name" value="Sig_transdc_resp-reg_C-effctor"/>
</dbReference>
<dbReference type="AlphaFoldDB" id="A0A420VF65"/>
<dbReference type="EMBL" id="AZRV01000023">
    <property type="protein sequence ID" value="RKO62259.1"/>
    <property type="molecule type" value="Genomic_DNA"/>
</dbReference>
<dbReference type="Pfam" id="PF00196">
    <property type="entry name" value="GerE"/>
    <property type="match status" value="1"/>
</dbReference>
<dbReference type="PROSITE" id="PS50043">
    <property type="entry name" value="HTH_LUXR_2"/>
    <property type="match status" value="1"/>
</dbReference>
<keyword evidence="2 5" id="KW-0238">DNA-binding</keyword>
<evidence type="ECO:0000313" key="5">
    <source>
        <dbReference type="EMBL" id="RKO62259.1"/>
    </source>
</evidence>
<dbReference type="InterPro" id="IPR036388">
    <property type="entry name" value="WH-like_DNA-bd_sf"/>
</dbReference>
<keyword evidence="1" id="KW-0805">Transcription regulation</keyword>
<dbReference type="Gene3D" id="1.10.10.10">
    <property type="entry name" value="Winged helix-like DNA-binding domain superfamily/Winged helix DNA-binding domain"/>
    <property type="match status" value="1"/>
</dbReference>
<sequence length="50" mass="5561">MAEGLSTFEAAVQLNLSEYTVRDYVSAIMQKMNVKNRTEAVAKAIREGLI</sequence>
<dbReference type="GO" id="GO:0006355">
    <property type="term" value="P:regulation of DNA-templated transcription"/>
    <property type="evidence" value="ECO:0007669"/>
    <property type="project" value="InterPro"/>
</dbReference>
<comment type="caution">
    <text evidence="5">The sequence shown here is derived from an EMBL/GenBank/DDBJ whole genome shotgun (WGS) entry which is preliminary data.</text>
</comment>
<evidence type="ECO:0000256" key="2">
    <source>
        <dbReference type="ARBA" id="ARBA00023125"/>
    </source>
</evidence>
<name>A0A420VF65_9BACI</name>
<evidence type="ECO:0000259" key="4">
    <source>
        <dbReference type="PROSITE" id="PS50043"/>
    </source>
</evidence>
<accession>A0A420VF65</accession>
<dbReference type="InterPro" id="IPR000792">
    <property type="entry name" value="Tscrpt_reg_LuxR_C"/>
</dbReference>
<evidence type="ECO:0000256" key="3">
    <source>
        <dbReference type="ARBA" id="ARBA00023163"/>
    </source>
</evidence>
<dbReference type="GO" id="GO:0003677">
    <property type="term" value="F:DNA binding"/>
    <property type="evidence" value="ECO:0007669"/>
    <property type="project" value="UniProtKB-KW"/>
</dbReference>
<reference evidence="5 6" key="1">
    <citation type="submission" date="2013-12" db="EMBL/GenBank/DDBJ databases">
        <title>Genome and proteome characterization of Caldibacillus debilis GB1 derived from a cellulolytic aero-tolerant co-culture.</title>
        <authorList>
            <person name="Wushke S.T."/>
            <person name="Zhang X."/>
            <person name="Fristensky B."/>
            <person name="Wilkins J.A."/>
            <person name="Levin D.B."/>
            <person name="Sparling R."/>
        </authorList>
    </citation>
    <scope>NUCLEOTIDE SEQUENCE [LARGE SCALE GENOMIC DNA]</scope>
    <source>
        <strain evidence="5 6">GB1</strain>
    </source>
</reference>
<gene>
    <name evidence="5" type="ORF">Cdeb_00995</name>
</gene>
<organism evidence="5 6">
    <name type="scientific">Caldibacillus debilis GB1</name>
    <dbReference type="NCBI Taxonomy" id="1339248"/>
    <lineage>
        <taxon>Bacteria</taxon>
        <taxon>Bacillati</taxon>
        <taxon>Bacillota</taxon>
        <taxon>Bacilli</taxon>
        <taxon>Bacillales</taxon>
        <taxon>Bacillaceae</taxon>
        <taxon>Caldibacillus</taxon>
    </lineage>
</organism>
<keyword evidence="3" id="KW-0804">Transcription</keyword>
<keyword evidence="6" id="KW-1185">Reference proteome</keyword>